<dbReference type="GO" id="GO:0046872">
    <property type="term" value="F:metal ion binding"/>
    <property type="evidence" value="ECO:0007669"/>
    <property type="project" value="UniProtKB-KW"/>
</dbReference>
<dbReference type="Pfam" id="PF00868">
    <property type="entry name" value="Transglut_N"/>
    <property type="match status" value="1"/>
</dbReference>
<dbReference type="InterPro" id="IPR036238">
    <property type="entry name" value="Transglutaminase_C_sf"/>
</dbReference>
<dbReference type="EMBL" id="CAHIKZ030003431">
    <property type="protein sequence ID" value="CAE1300136.1"/>
    <property type="molecule type" value="Genomic_DNA"/>
</dbReference>
<dbReference type="Pfam" id="PF00927">
    <property type="entry name" value="Transglut_C"/>
    <property type="match status" value="2"/>
</dbReference>
<dbReference type="InterPro" id="IPR002931">
    <property type="entry name" value="Transglutaminase-like"/>
</dbReference>
<comment type="similarity">
    <text evidence="1">Belongs to the transglutaminase superfamily. Transglutaminase family.</text>
</comment>
<dbReference type="InterPro" id="IPR008958">
    <property type="entry name" value="Transglutaminase_C"/>
</dbReference>
<protein>
    <recommendedName>
        <fullName evidence="6">protein-glutamine gamma-glutamyltransferase</fullName>
        <ecNumber evidence="6">2.3.2.13</ecNumber>
    </recommendedName>
</protein>
<feature type="active site" evidence="7">
    <location>
        <position position="387"/>
    </location>
</feature>
<dbReference type="Pfam" id="PF01841">
    <property type="entry name" value="Transglut_core"/>
    <property type="match status" value="1"/>
</dbReference>
<dbReference type="InterPro" id="IPR013808">
    <property type="entry name" value="Transglutaminase_AS"/>
</dbReference>
<feature type="binding site" evidence="8">
    <location>
        <position position="481"/>
    </location>
    <ligand>
        <name>Ca(2+)</name>
        <dbReference type="ChEBI" id="CHEBI:29108"/>
    </ligand>
</feature>
<feature type="binding site" evidence="8">
    <location>
        <position position="429"/>
    </location>
    <ligand>
        <name>Ca(2+)</name>
        <dbReference type="ChEBI" id="CHEBI:29108"/>
    </ligand>
</feature>
<feature type="active site" evidence="7">
    <location>
        <position position="363"/>
    </location>
</feature>
<dbReference type="Proteomes" id="UP000597762">
    <property type="component" value="Unassembled WGS sequence"/>
</dbReference>
<dbReference type="FunFam" id="2.60.40.10:FF:000090">
    <property type="entry name" value="Protein-glutamine gamma-glutamyltransferase 2"/>
    <property type="match status" value="1"/>
</dbReference>
<keyword evidence="3 8" id="KW-0479">Metal-binding</keyword>
<evidence type="ECO:0000313" key="11">
    <source>
        <dbReference type="Proteomes" id="UP000597762"/>
    </source>
</evidence>
<comment type="cofactor">
    <cofactor evidence="8">
        <name>Ca(2+)</name>
        <dbReference type="ChEBI" id="CHEBI:29108"/>
    </cofactor>
    <text evidence="8">Binds 1 Ca(2+) ion per subunit.</text>
</comment>
<dbReference type="Gene3D" id="2.60.40.10">
    <property type="entry name" value="Immunoglobulins"/>
    <property type="match status" value="3"/>
</dbReference>
<evidence type="ECO:0000256" key="2">
    <source>
        <dbReference type="ARBA" id="ARBA00022679"/>
    </source>
</evidence>
<evidence type="ECO:0000256" key="3">
    <source>
        <dbReference type="ARBA" id="ARBA00022723"/>
    </source>
</evidence>
<dbReference type="SMART" id="SM00460">
    <property type="entry name" value="TGc"/>
    <property type="match status" value="1"/>
</dbReference>
<dbReference type="InterPro" id="IPR001102">
    <property type="entry name" value="Transglutaminase_N"/>
</dbReference>
<name>A0A812DD03_ACAPH</name>
<dbReference type="EC" id="2.3.2.13" evidence="6"/>
<reference evidence="10" key="1">
    <citation type="submission" date="2021-01" db="EMBL/GenBank/DDBJ databases">
        <authorList>
            <person name="Li R."/>
            <person name="Bekaert M."/>
        </authorList>
    </citation>
    <scope>NUCLEOTIDE SEQUENCE</scope>
    <source>
        <strain evidence="10">Farmed</strain>
    </source>
</reference>
<dbReference type="Gene3D" id="3.90.260.10">
    <property type="entry name" value="Transglutaminase-like"/>
    <property type="match status" value="1"/>
</dbReference>
<comment type="caution">
    <text evidence="10">The sequence shown here is derived from an EMBL/GenBank/DDBJ whole genome shotgun (WGS) entry which is preliminary data.</text>
</comment>
<dbReference type="InterPro" id="IPR014756">
    <property type="entry name" value="Ig_E-set"/>
</dbReference>
<evidence type="ECO:0000256" key="7">
    <source>
        <dbReference type="PIRSR" id="PIRSR000459-1"/>
    </source>
</evidence>
<dbReference type="OrthoDB" id="437511at2759"/>
<dbReference type="InterPro" id="IPR036985">
    <property type="entry name" value="Transglutaminase-like_sf"/>
</dbReference>
<dbReference type="SUPFAM" id="SSF54001">
    <property type="entry name" value="Cysteine proteinases"/>
    <property type="match status" value="1"/>
</dbReference>
<keyword evidence="2 10" id="KW-0808">Transferase</keyword>
<dbReference type="PANTHER" id="PTHR11590">
    <property type="entry name" value="PROTEIN-GLUTAMINE GAMMA-GLUTAMYLTRANSFERASE"/>
    <property type="match status" value="1"/>
</dbReference>
<sequence length="715" mass="80466">MFERLGLNLDVFRGESEDEDDVPNAESLKIVDIELNVAQNTQEHHCDEYDITRDTDDTGKYQTPKLVVRRGQSFDITLCLNRPYNKDTDKVALQFAVGERPKMAKKTLIRLPINTTEDDSGWTVTLKGTKGNEMTVTVTTPNTCYVGKWRLMGCVTDSDNQTRLSRKKEVYIIFNPFNKDDDVYMSDPTNREEYVLNEYGLIFVGTSANISKRNWNFAQFQGNILDCVMYLLDKSEMPYTDRGKAMLVSRRLSAMVNEADDGGVLVGNWSGNYEGGISPLEWQGSERILEQYWATKKRVKYGQCWVFSGVLTTVCRALGIPCRSVTNFSSAHDTDSSVTIDKFYNEDFESEDYMNEDSVWNFHVWNEAYMSRPDLIGKDYGGWQAIDATPQETSNGIYCCGPCPVRAIKNGDIGVNYDASFIMAEVNADSFAWMRQEDGSYSKFQLSSDSIGRKISTKSVLKPERNDITHEYKFAEGTAAERAAVIRAVRSGTRADAFHTGIEDVKMEVVTDPIHIGSDFRAKVKIENTSSEIRSIKGNLSIMTVFYTGVMAHSIVKKPVKLEIQPSSSEILETVVTYDEYANKLMDHCGINLTCLLLVDKTHQPLHYSDSYELEKPDLLIKAPSKGKVNDTFDVEVSFKNPLKVSLTSCVLRIEGPGITKGQDFRQKNVGPGETFLTSVKLTPRLKGTRTIHANFSCDQIMGIDGSHFINIEQS</sequence>
<evidence type="ECO:0000256" key="4">
    <source>
        <dbReference type="ARBA" id="ARBA00022837"/>
    </source>
</evidence>
<dbReference type="PROSITE" id="PS00547">
    <property type="entry name" value="TRANSGLUTAMINASES"/>
    <property type="match status" value="1"/>
</dbReference>
<evidence type="ECO:0000256" key="5">
    <source>
        <dbReference type="ARBA" id="ARBA00023315"/>
    </source>
</evidence>
<evidence type="ECO:0000313" key="10">
    <source>
        <dbReference type="EMBL" id="CAE1300136.1"/>
    </source>
</evidence>
<dbReference type="FunFam" id="3.90.260.10:FF:000001">
    <property type="entry name" value="Protein-glutamine gamma-glutamyltransferase 2"/>
    <property type="match status" value="1"/>
</dbReference>
<dbReference type="InterPro" id="IPR050779">
    <property type="entry name" value="Transglutaminase"/>
</dbReference>
<organism evidence="10 11">
    <name type="scientific">Acanthosepion pharaonis</name>
    <name type="common">Pharaoh cuttlefish</name>
    <name type="synonym">Sepia pharaonis</name>
    <dbReference type="NCBI Taxonomy" id="158019"/>
    <lineage>
        <taxon>Eukaryota</taxon>
        <taxon>Metazoa</taxon>
        <taxon>Spiralia</taxon>
        <taxon>Lophotrochozoa</taxon>
        <taxon>Mollusca</taxon>
        <taxon>Cephalopoda</taxon>
        <taxon>Coleoidea</taxon>
        <taxon>Decapodiformes</taxon>
        <taxon>Sepiida</taxon>
        <taxon>Sepiina</taxon>
        <taxon>Sepiidae</taxon>
        <taxon>Acanthosepion</taxon>
    </lineage>
</organism>
<evidence type="ECO:0000256" key="6">
    <source>
        <dbReference type="ARBA" id="ARBA00024222"/>
    </source>
</evidence>
<keyword evidence="4 8" id="KW-0106">Calcium</keyword>
<dbReference type="PIRSF" id="PIRSF000459">
    <property type="entry name" value="TGM_EBP42"/>
    <property type="match status" value="1"/>
</dbReference>
<evidence type="ECO:0000256" key="1">
    <source>
        <dbReference type="ARBA" id="ARBA00005968"/>
    </source>
</evidence>
<evidence type="ECO:0000259" key="9">
    <source>
        <dbReference type="SMART" id="SM00460"/>
    </source>
</evidence>
<dbReference type="InterPro" id="IPR023608">
    <property type="entry name" value="Transglutaminase_animal"/>
</dbReference>
<gene>
    <name evidence="10" type="ORF">SPHA_53677</name>
</gene>
<keyword evidence="5 10" id="KW-0012">Acyltransferase</keyword>
<dbReference type="AlphaFoldDB" id="A0A812DD03"/>
<feature type="domain" description="Transglutaminase-like" evidence="9">
    <location>
        <begin position="296"/>
        <end position="390"/>
    </location>
</feature>
<dbReference type="InterPro" id="IPR038765">
    <property type="entry name" value="Papain-like_cys_pep_sf"/>
</dbReference>
<proteinExistence type="inferred from homology"/>
<dbReference type="InterPro" id="IPR013783">
    <property type="entry name" value="Ig-like_fold"/>
</dbReference>
<feature type="binding site" evidence="8">
    <location>
        <position position="476"/>
    </location>
    <ligand>
        <name>Ca(2+)</name>
        <dbReference type="ChEBI" id="CHEBI:29108"/>
    </ligand>
</feature>
<feature type="binding site" evidence="8">
    <location>
        <position position="427"/>
    </location>
    <ligand>
        <name>Ca(2+)</name>
        <dbReference type="ChEBI" id="CHEBI:29108"/>
    </ligand>
</feature>
<evidence type="ECO:0000256" key="8">
    <source>
        <dbReference type="PIRSR" id="PIRSR000459-2"/>
    </source>
</evidence>
<feature type="active site" evidence="7">
    <location>
        <position position="304"/>
    </location>
</feature>
<dbReference type="SUPFAM" id="SSF81296">
    <property type="entry name" value="E set domains"/>
    <property type="match status" value="1"/>
</dbReference>
<dbReference type="SUPFAM" id="SSF49309">
    <property type="entry name" value="Transglutaminase, two C-terminal domains"/>
    <property type="match status" value="2"/>
</dbReference>
<accession>A0A812DD03</accession>
<keyword evidence="11" id="KW-1185">Reference proteome</keyword>
<dbReference type="GO" id="GO:0003810">
    <property type="term" value="F:protein-glutamine gamma-glutamyltransferase activity"/>
    <property type="evidence" value="ECO:0007669"/>
    <property type="project" value="UniProtKB-EC"/>
</dbReference>
<dbReference type="PANTHER" id="PTHR11590:SF40">
    <property type="entry name" value="HEMOCYTE PROTEIN-GLUTAMINE GAMMA-GLUTAMYLTRANSFERASE-LIKE PROTEIN"/>
    <property type="match status" value="1"/>
</dbReference>